<dbReference type="GO" id="GO:0051537">
    <property type="term" value="F:2 iron, 2 sulfur cluster binding"/>
    <property type="evidence" value="ECO:0007669"/>
    <property type="project" value="InterPro"/>
</dbReference>
<sequence>MEVNQLAEHFSIHLQKKENAIVSLSGKEAQHTGNMNALLEAYAPLIKAQEPKAAVAYFGSWLSSLALCLQYALSMENKAPDLSLSKLAIQLYREDGQDYSSFAFVVENWKEVDGPSEEAERASWRKETLSRFYAETMRPLLEAAAQAGGHDVGQLWGQLPTKFNYYLEHFSDAAPSCAIRQRISADYDYLKSELSPDVFGRKKNPFDVKIRYIPDWRDESKQVRQKNVCCLYYLTEGAHYCYTCPRMKESERAVIAEELRSSQAN</sequence>
<dbReference type="AlphaFoldDB" id="A0A3M8CWZ5"/>
<protein>
    <submittedName>
        <fullName evidence="2">(2Fe-2S)-binding protein</fullName>
    </submittedName>
</protein>
<name>A0A3M8CWZ5_9BACL</name>
<proteinExistence type="predicted"/>
<keyword evidence="3" id="KW-1185">Reference proteome</keyword>
<dbReference type="InterPro" id="IPR024726">
    <property type="entry name" value="FhuF_C"/>
</dbReference>
<evidence type="ECO:0000259" key="1">
    <source>
        <dbReference type="Pfam" id="PF11575"/>
    </source>
</evidence>
<reference evidence="2 3" key="1">
    <citation type="submission" date="2018-10" db="EMBL/GenBank/DDBJ databases">
        <title>Phylogenomics of Brevibacillus.</title>
        <authorList>
            <person name="Dunlap C."/>
        </authorList>
    </citation>
    <scope>NUCLEOTIDE SEQUENCE [LARGE SCALE GENOMIC DNA]</scope>
    <source>
        <strain evidence="2 3">JCM 15716</strain>
    </source>
</reference>
<dbReference type="RefSeq" id="WP_122921132.1">
    <property type="nucleotide sequence ID" value="NZ_RHHQ01000025.1"/>
</dbReference>
<organism evidence="2 3">
    <name type="scientific">Brevibacillus fluminis</name>
    <dbReference type="NCBI Taxonomy" id="511487"/>
    <lineage>
        <taxon>Bacteria</taxon>
        <taxon>Bacillati</taxon>
        <taxon>Bacillota</taxon>
        <taxon>Bacilli</taxon>
        <taxon>Bacillales</taxon>
        <taxon>Paenibacillaceae</taxon>
        <taxon>Brevibacillus</taxon>
    </lineage>
</organism>
<evidence type="ECO:0000313" key="2">
    <source>
        <dbReference type="EMBL" id="RNB80148.1"/>
    </source>
</evidence>
<evidence type="ECO:0000313" key="3">
    <source>
        <dbReference type="Proteomes" id="UP000271031"/>
    </source>
</evidence>
<dbReference type="EMBL" id="RHHQ01000025">
    <property type="protein sequence ID" value="RNB80148.1"/>
    <property type="molecule type" value="Genomic_DNA"/>
</dbReference>
<feature type="domain" description="Ferric siderophore reductase C-terminal" evidence="1">
    <location>
        <begin position="228"/>
        <end position="246"/>
    </location>
</feature>
<dbReference type="OrthoDB" id="2819999at2"/>
<gene>
    <name evidence="2" type="ORF">EDM56_27445</name>
</gene>
<dbReference type="Pfam" id="PF11575">
    <property type="entry name" value="FhuF_C"/>
    <property type="match status" value="1"/>
</dbReference>
<accession>A0A3M8CWZ5</accession>
<comment type="caution">
    <text evidence="2">The sequence shown here is derived from an EMBL/GenBank/DDBJ whole genome shotgun (WGS) entry which is preliminary data.</text>
</comment>
<dbReference type="Proteomes" id="UP000271031">
    <property type="component" value="Unassembled WGS sequence"/>
</dbReference>